<protein>
    <submittedName>
        <fullName evidence="1">Uncharacterized protein</fullName>
    </submittedName>
</protein>
<comment type="caution">
    <text evidence="1">The sequence shown here is derived from an EMBL/GenBank/DDBJ whole genome shotgun (WGS) entry which is preliminary data.</text>
</comment>
<evidence type="ECO:0000313" key="1">
    <source>
        <dbReference type="EMBL" id="RDI57914.1"/>
    </source>
</evidence>
<dbReference type="EMBL" id="QQBB01000006">
    <property type="protein sequence ID" value="RDI57914.1"/>
    <property type="molecule type" value="Genomic_DNA"/>
</dbReference>
<gene>
    <name evidence="1" type="ORF">DES45_106228</name>
</gene>
<evidence type="ECO:0000313" key="2">
    <source>
        <dbReference type="Proteomes" id="UP000254925"/>
    </source>
</evidence>
<organism evidence="1 2">
    <name type="scientific">Microvirga subterranea</name>
    <dbReference type="NCBI Taxonomy" id="186651"/>
    <lineage>
        <taxon>Bacteria</taxon>
        <taxon>Pseudomonadati</taxon>
        <taxon>Pseudomonadota</taxon>
        <taxon>Alphaproteobacteria</taxon>
        <taxon>Hyphomicrobiales</taxon>
        <taxon>Methylobacteriaceae</taxon>
        <taxon>Microvirga</taxon>
    </lineage>
</organism>
<dbReference type="AlphaFoldDB" id="A0A370HIH2"/>
<dbReference type="RefSeq" id="WP_114771141.1">
    <property type="nucleotide sequence ID" value="NZ_QQBB01000006.1"/>
</dbReference>
<accession>A0A370HIH2</accession>
<keyword evidence="2" id="KW-1185">Reference proteome</keyword>
<sequence length="81" mass="8963">MLTKEDLNSPAHLKYEEVGVTIDREHRDWGGAREFPSLREAVHAAMTEEAPAGRHAVVRAASGHVLEPDHLEEIWASVQGP</sequence>
<proteinExistence type="predicted"/>
<reference evidence="1 2" key="1">
    <citation type="submission" date="2018-07" db="EMBL/GenBank/DDBJ databases">
        <title>Genomic Encyclopedia of Type Strains, Phase IV (KMG-IV): sequencing the most valuable type-strain genomes for metagenomic binning, comparative biology and taxonomic classification.</title>
        <authorList>
            <person name="Goeker M."/>
        </authorList>
    </citation>
    <scope>NUCLEOTIDE SEQUENCE [LARGE SCALE GENOMIC DNA]</scope>
    <source>
        <strain evidence="1 2">DSM 14364</strain>
    </source>
</reference>
<dbReference type="Proteomes" id="UP000254925">
    <property type="component" value="Unassembled WGS sequence"/>
</dbReference>
<name>A0A370HIH2_9HYPH</name>
<dbReference type="OrthoDB" id="8019703at2"/>